<accession>A0ABY7HFI1</accession>
<gene>
    <name evidence="6" type="ORF">O0S08_16730</name>
</gene>
<dbReference type="InterPro" id="IPR011936">
    <property type="entry name" value="Myxo_disulph_rpt"/>
</dbReference>
<dbReference type="RefSeq" id="WP_269040156.1">
    <property type="nucleotide sequence ID" value="NZ_CP114040.1"/>
</dbReference>
<feature type="domain" description="Fibrinogen C-terminal" evidence="5">
    <location>
        <begin position="163"/>
        <end position="218"/>
    </location>
</feature>
<dbReference type="EMBL" id="CP114040">
    <property type="protein sequence ID" value="WAS97789.1"/>
    <property type="molecule type" value="Genomic_DNA"/>
</dbReference>
<evidence type="ECO:0000259" key="5">
    <source>
        <dbReference type="PROSITE" id="PS51406"/>
    </source>
</evidence>
<dbReference type="PROSITE" id="PS51257">
    <property type="entry name" value="PROKAR_LIPOPROTEIN"/>
    <property type="match status" value="1"/>
</dbReference>
<dbReference type="InterPro" id="IPR002181">
    <property type="entry name" value="Fibrinogen_a/b/g_C_dom"/>
</dbReference>
<keyword evidence="7" id="KW-1185">Reference proteome</keyword>
<organism evidence="6 7">
    <name type="scientific">Nannocystis punicea</name>
    <dbReference type="NCBI Taxonomy" id="2995304"/>
    <lineage>
        <taxon>Bacteria</taxon>
        <taxon>Pseudomonadati</taxon>
        <taxon>Myxococcota</taxon>
        <taxon>Polyangia</taxon>
        <taxon>Nannocystales</taxon>
        <taxon>Nannocystaceae</taxon>
        <taxon>Nannocystis</taxon>
    </lineage>
</organism>
<feature type="region of interest" description="Disordered" evidence="4">
    <location>
        <begin position="31"/>
        <end position="98"/>
    </location>
</feature>
<evidence type="ECO:0000256" key="4">
    <source>
        <dbReference type="SAM" id="MobiDB-lite"/>
    </source>
</evidence>
<proteinExistence type="predicted"/>
<dbReference type="NCBIfam" id="TIGR02232">
    <property type="entry name" value="myxo_disulf_rpt"/>
    <property type="match status" value="1"/>
</dbReference>
<feature type="compositionally biased region" description="Low complexity" evidence="4">
    <location>
        <begin position="38"/>
        <end position="90"/>
    </location>
</feature>
<dbReference type="Proteomes" id="UP001164459">
    <property type="component" value="Chromosome"/>
</dbReference>
<evidence type="ECO:0000256" key="3">
    <source>
        <dbReference type="ARBA" id="ARBA00023157"/>
    </source>
</evidence>
<keyword evidence="1" id="KW-0732">Signal</keyword>
<name>A0ABY7HFI1_9BACT</name>
<dbReference type="Pfam" id="PF13948">
    <property type="entry name" value="DUF4215"/>
    <property type="match status" value="1"/>
</dbReference>
<evidence type="ECO:0000256" key="1">
    <source>
        <dbReference type="ARBA" id="ARBA00022729"/>
    </source>
</evidence>
<keyword evidence="2" id="KW-0677">Repeat</keyword>
<protein>
    <submittedName>
        <fullName evidence="6">Fibrinogen-like YCDxxxxGGGW domain-containing protein</fullName>
    </submittedName>
</protein>
<dbReference type="PROSITE" id="PS51406">
    <property type="entry name" value="FIBRINOGEN_C_2"/>
    <property type="match status" value="1"/>
</dbReference>
<reference evidence="6" key="1">
    <citation type="submission" date="2022-11" db="EMBL/GenBank/DDBJ databases">
        <title>Minimal conservation of predation-associated metabolite biosynthetic gene clusters underscores biosynthetic potential of Myxococcota including descriptions for ten novel species: Archangium lansinium sp. nov., Myxococcus landrumus sp. nov., Nannocystis bai.</title>
        <authorList>
            <person name="Ahearne A."/>
            <person name="Stevens C."/>
            <person name="Dowd S."/>
        </authorList>
    </citation>
    <scope>NUCLEOTIDE SEQUENCE</scope>
    <source>
        <strain evidence="6">Fl3</strain>
    </source>
</reference>
<evidence type="ECO:0000313" key="7">
    <source>
        <dbReference type="Proteomes" id="UP001164459"/>
    </source>
</evidence>
<dbReference type="NCBIfam" id="NF040941">
    <property type="entry name" value="GGGWT_bact"/>
    <property type="match status" value="1"/>
</dbReference>
<dbReference type="Gene3D" id="2.60.120.1000">
    <property type="match status" value="1"/>
</dbReference>
<keyword evidence="3" id="KW-1015">Disulfide bond</keyword>
<dbReference type="InterPro" id="IPR036056">
    <property type="entry name" value="Fibrinogen-like_C"/>
</dbReference>
<evidence type="ECO:0000256" key="2">
    <source>
        <dbReference type="ARBA" id="ARBA00022737"/>
    </source>
</evidence>
<sequence>MSRSEWTAGTVVVAALVTGCLDDNPWFVEPTTTGSGGATSSVTISGTTAEPPTTGTTGAESTTTTTTSTTTTITTTGTTGWTETEGSTTSPLSTSDTEWFSTGDPWQCGDGMLGGPEQCDEGPNNSDEGACTTQCTTAACGDGFVRAGVEQCDDGNFDPSDGCVACIVPHTCKEILDNDPQANTGKHYVDADGPEPMPLIPVYCDMTLKGGGWTLMERSPLAQPIGIALYKDAPVNLGDPMASRFRLPRGAMGTVAANSMEMWLDCGGADYLLTAPQSLFLGDLPAPDCTNYGPVLYKEAQLKGYTRTNVQLCTMFDGVNDGQCPGAWSIDEHVQSQCGLEGYPWDTVNHEPITPMSTDAFAVDPQYADSGHDCHKPGAVRRILLR</sequence>
<evidence type="ECO:0000313" key="6">
    <source>
        <dbReference type="EMBL" id="WAS97789.1"/>
    </source>
</evidence>
<dbReference type="SUPFAM" id="SSF56496">
    <property type="entry name" value="Fibrinogen C-terminal domain-like"/>
    <property type="match status" value="1"/>
</dbReference>